<reference evidence="8" key="3">
    <citation type="submission" date="2022-08" db="EMBL/GenBank/DDBJ databases">
        <title>Genomic characterization and comparative genomic analysis of a strain of klebsiella michiganensis carrying blaKPC-2 isolated from the blood of children with very preterm bloodstream infection.</title>
        <authorList>
            <person name="Zhang N."/>
        </authorList>
    </citation>
    <scope>NUCLEOTIDE SEQUENCE</scope>
    <source>
        <strain evidence="8">BSI-KPN166</strain>
    </source>
</reference>
<feature type="compositionally biased region" description="Low complexity" evidence="2">
    <location>
        <begin position="109"/>
        <end position="139"/>
    </location>
</feature>
<dbReference type="NCBIfam" id="TIGR02795">
    <property type="entry name" value="tol_pal_ybgF"/>
    <property type="match status" value="1"/>
</dbReference>
<dbReference type="EMBL" id="LEUS01000003">
    <property type="protein sequence ID" value="KLY42339.1"/>
    <property type="molecule type" value="Genomic_DNA"/>
</dbReference>
<dbReference type="GO" id="GO:0043093">
    <property type="term" value="P:FtsZ-dependent cytokinesis"/>
    <property type="evidence" value="ECO:0007669"/>
    <property type="project" value="UniProtKB-UniRule"/>
</dbReference>
<dbReference type="Pfam" id="PF13432">
    <property type="entry name" value="TPR_16"/>
    <property type="match status" value="1"/>
</dbReference>
<dbReference type="EMBL" id="UGJR01000002">
    <property type="protein sequence ID" value="STR40696.1"/>
    <property type="molecule type" value="Genomic_DNA"/>
</dbReference>
<dbReference type="InterPro" id="IPR014162">
    <property type="entry name" value="CpoB_C"/>
</dbReference>
<dbReference type="SUPFAM" id="SSF48452">
    <property type="entry name" value="TPR-like"/>
    <property type="match status" value="1"/>
</dbReference>
<feature type="signal peptide" evidence="1">
    <location>
        <begin position="1"/>
        <end position="26"/>
    </location>
</feature>
<proteinExistence type="inferred from homology"/>
<dbReference type="Proteomes" id="UP000254863">
    <property type="component" value="Unassembled WGS sequence"/>
</dbReference>
<evidence type="ECO:0000313" key="9">
    <source>
        <dbReference type="Proteomes" id="UP000036305"/>
    </source>
</evidence>
<evidence type="ECO:0000256" key="1">
    <source>
        <dbReference type="HAMAP-Rule" id="MF_02066"/>
    </source>
</evidence>
<dbReference type="InterPro" id="IPR034706">
    <property type="entry name" value="CpoB"/>
</dbReference>
<dbReference type="AlphaFoldDB" id="A0A0J2I6H7"/>
<dbReference type="InterPro" id="IPR019734">
    <property type="entry name" value="TPR_rpt"/>
</dbReference>
<reference evidence="4 9" key="1">
    <citation type="submission" date="2015-06" db="EMBL/GenBank/DDBJ databases">
        <title>The Genome Sequence of None.</title>
        <authorList>
            <consortium name="The Broad Institute Genomics Platform"/>
            <consortium name="The Broad Institute Genome Sequencing Center for Infectious Disease"/>
            <person name="Earl A.M."/>
            <person name="Onderdonk A.B."/>
            <person name="Kirby J."/>
            <person name="Ferraro M.J."/>
            <person name="Huang S."/>
            <person name="Spencer M."/>
            <person name="Fodor A."/>
            <person name="Hooper D."/>
            <person name="Dekker J."/>
            <person name="O'Brien T."/>
            <person name="Quan V."/>
            <person name="Gombosev A."/>
            <person name="Delaney M."/>
            <person name="DuBois A."/>
            <person name="Ernst C."/>
            <person name="Kim D.S."/>
            <person name="Rossman W."/>
            <person name="Gohs F."/>
            <person name="Petruso H."/>
            <person name="Nozar T."/>
            <person name="Mougeot F."/>
            <person name="Manson-McGuire A."/>
            <person name="Young S."/>
            <person name="Abouelleil A."/>
            <person name="Cao P."/>
            <person name="Chapman S.B."/>
            <person name="Griggs A."/>
            <person name="Priest M."/>
            <person name="Shea T."/>
            <person name="Wortman I."/>
            <person name="Wortman J.R."/>
            <person name="Nusbaum C."/>
            <person name="Birren B."/>
        </authorList>
    </citation>
    <scope>NUCLEOTIDE SEQUENCE [LARGE SCALE GENOMIC DNA]</scope>
    <source>
        <strain evidence="4 9">MGH87</strain>
    </source>
</reference>
<evidence type="ECO:0000313" key="7">
    <source>
        <dbReference type="EMBL" id="STV77391.1"/>
    </source>
</evidence>
<dbReference type="Proteomes" id="UP000255050">
    <property type="component" value="Unassembled WGS sequence"/>
</dbReference>
<name>A0A0J2I6H7_9ENTR</name>
<feature type="chain" id="PRO_5044508098" description="Cell division coordinator CpoB" evidence="1">
    <location>
        <begin position="27"/>
        <end position="263"/>
    </location>
</feature>
<protein>
    <recommendedName>
        <fullName evidence="1">Cell division coordinator CpoB</fullName>
    </recommendedName>
</protein>
<dbReference type="InterPro" id="IPR032519">
    <property type="entry name" value="YbgF_tri"/>
</dbReference>
<dbReference type="EMBL" id="UGMS01000001">
    <property type="protein sequence ID" value="STV77391.1"/>
    <property type="molecule type" value="Genomic_DNA"/>
</dbReference>
<dbReference type="EMBL" id="CP102103">
    <property type="protein sequence ID" value="UWZ72509.1"/>
    <property type="molecule type" value="Genomic_DNA"/>
</dbReference>
<reference evidence="5" key="5">
    <citation type="submission" date="2024-01" db="EMBL/GenBank/DDBJ databases">
        <authorList>
            <person name="Macesic N."/>
        </authorList>
    </citation>
    <scope>NUCLEOTIDE SEQUENCE</scope>
    <source>
        <strain evidence="5">CPO078</strain>
    </source>
</reference>
<evidence type="ECO:0000313" key="10">
    <source>
        <dbReference type="Proteomes" id="UP000254863"/>
    </source>
</evidence>
<evidence type="ECO:0000313" key="6">
    <source>
        <dbReference type="EMBL" id="STR40696.1"/>
    </source>
</evidence>
<keyword evidence="9" id="KW-1185">Reference proteome</keyword>
<evidence type="ECO:0000259" key="3">
    <source>
        <dbReference type="Pfam" id="PF16331"/>
    </source>
</evidence>
<evidence type="ECO:0000313" key="8">
    <source>
        <dbReference type="EMBL" id="UWZ72509.1"/>
    </source>
</evidence>
<dbReference type="Proteomes" id="UP001175817">
    <property type="component" value="Unassembled WGS sequence"/>
</dbReference>
<dbReference type="Proteomes" id="UP001060345">
    <property type="component" value="Chromosome"/>
</dbReference>
<comment type="similarity">
    <text evidence="1">Belongs to the CpoB family.</text>
</comment>
<dbReference type="GO" id="GO:0070206">
    <property type="term" value="P:protein trimerization"/>
    <property type="evidence" value="ECO:0007669"/>
    <property type="project" value="InterPro"/>
</dbReference>
<gene>
    <name evidence="6" type="primary">ygbF</name>
    <name evidence="1 5" type="synonym">cpoB</name>
    <name evidence="7" type="ORF">NCTC11685_01870</name>
    <name evidence="6" type="ORF">NCTC11694_01859</name>
    <name evidence="8" type="ORF">NP224_20105</name>
    <name evidence="5" type="ORF">QAB24_020510</name>
    <name evidence="4" type="ORF">SK91_00705</name>
</gene>
<reference evidence="10 11" key="2">
    <citation type="submission" date="2018-06" db="EMBL/GenBank/DDBJ databases">
        <authorList>
            <consortium name="Pathogen Informatics"/>
            <person name="Doyle S."/>
        </authorList>
    </citation>
    <scope>NUCLEOTIDE SEQUENCE [LARGE SCALE GENOMIC DNA]</scope>
    <source>
        <strain evidence="7 10">NCTC11685</strain>
        <strain evidence="6 11">NCTC11694</strain>
    </source>
</reference>
<sequence precursor="true">MSSNFRHHLLSLSLLVGIAAPWAAFAQAPISSVGSGSVEDRVTQLERISNAHSQLLTQLQQQLSDNQSDIDSLRGQIQESQYQLNQVVERQKQILLQIDGLSSGGGAAGAQTQTPAGDQGAAASGTAPAASSGAPAQTGDANTDYNAAIALVKDPSRQDDAMTAFQNFVKKYPDSTYQPNANYWLGQLNYNKGKKDDAAYYFASVVKNYPKSPKAPDAMFKVGVIMQDKGDTAKAKAVYQQVVSKFPGTDGAKQAQKRLNALG</sequence>
<dbReference type="Gene3D" id="1.20.5.110">
    <property type="match status" value="1"/>
</dbReference>
<feature type="domain" description="YbgF trimerisation" evidence="3">
    <location>
        <begin position="37"/>
        <end position="109"/>
    </location>
</feature>
<dbReference type="HAMAP" id="MF_02066">
    <property type="entry name" value="CpoB"/>
    <property type="match status" value="1"/>
</dbReference>
<feature type="region of interest" description="Disordered" evidence="2">
    <location>
        <begin position="106"/>
        <end position="139"/>
    </location>
</feature>
<keyword evidence="1" id="KW-0732">Signal</keyword>
<keyword evidence="1 5" id="KW-0132">Cell division</keyword>
<keyword evidence="1" id="KW-0574">Periplasm</keyword>
<evidence type="ECO:0000256" key="2">
    <source>
        <dbReference type="SAM" id="MobiDB-lite"/>
    </source>
</evidence>
<dbReference type="Pfam" id="PF13174">
    <property type="entry name" value="TPR_6"/>
    <property type="match status" value="1"/>
</dbReference>
<reference evidence="5" key="4">
    <citation type="journal article" date="2023" name="Nat. Commun.">
        <title>Genomic dissection of endemic carbapenem resistance reveals metallo-beta-lactamase dissemination through clonal, plasmid and integron transfer.</title>
        <authorList>
            <person name="Macesic N."/>
            <person name="Hawkey J."/>
            <person name="Vezina B."/>
            <person name="Wisniewski J.A."/>
            <person name="Cottingham H."/>
            <person name="Blakeway L.V."/>
            <person name="Harshegyi T."/>
            <person name="Pragastis K."/>
            <person name="Badoordeen G.Z."/>
            <person name="Dennison A."/>
            <person name="Spelman D.W."/>
            <person name="Jenney A.W.J."/>
            <person name="Peleg A.Y."/>
        </authorList>
    </citation>
    <scope>NUCLEOTIDE SEQUENCE</scope>
    <source>
        <strain evidence="5">CPO078</strain>
    </source>
</reference>
<comment type="function">
    <text evidence="1">Mediates coordination of peptidoglycan synthesis and outer membrane constriction during cell division.</text>
</comment>
<dbReference type="EMBL" id="JARTTH020000001">
    <property type="protein sequence ID" value="MEC6052883.1"/>
    <property type="molecule type" value="Genomic_DNA"/>
</dbReference>
<keyword evidence="1" id="KW-0131">Cell cycle</keyword>
<accession>A0A0J2I6H7</accession>
<organism evidence="6 11">
    <name type="scientific">Klebsiella michiganensis</name>
    <dbReference type="NCBI Taxonomy" id="1134687"/>
    <lineage>
        <taxon>Bacteria</taxon>
        <taxon>Pseudomonadati</taxon>
        <taxon>Pseudomonadota</taxon>
        <taxon>Gammaproteobacteria</taxon>
        <taxon>Enterobacterales</taxon>
        <taxon>Enterobacteriaceae</taxon>
        <taxon>Klebsiella/Raoultella group</taxon>
        <taxon>Klebsiella</taxon>
    </lineage>
</organism>
<dbReference type="FunFam" id="1.25.40.10:FF:000109">
    <property type="entry name" value="Cell division coordinator CpoB"/>
    <property type="match status" value="1"/>
</dbReference>
<dbReference type="Pfam" id="PF16331">
    <property type="entry name" value="TolA_bind_tri"/>
    <property type="match status" value="1"/>
</dbReference>
<comment type="subcellular location">
    <subcellularLocation>
        <location evidence="1">Periplasm</location>
    </subcellularLocation>
</comment>
<dbReference type="Gene3D" id="1.25.40.10">
    <property type="entry name" value="Tetratricopeptide repeat domain"/>
    <property type="match status" value="1"/>
</dbReference>
<dbReference type="GO" id="GO:0030288">
    <property type="term" value="C:outer membrane-bounded periplasmic space"/>
    <property type="evidence" value="ECO:0007669"/>
    <property type="project" value="UniProtKB-UniRule"/>
</dbReference>
<dbReference type="InterPro" id="IPR011990">
    <property type="entry name" value="TPR-like_helical_dom_sf"/>
</dbReference>
<evidence type="ECO:0000313" key="5">
    <source>
        <dbReference type="EMBL" id="MEC6052883.1"/>
    </source>
</evidence>
<evidence type="ECO:0000313" key="4">
    <source>
        <dbReference type="EMBL" id="KLY42339.1"/>
    </source>
</evidence>
<dbReference type="Proteomes" id="UP000036305">
    <property type="component" value="Unassembled WGS sequence"/>
</dbReference>
<dbReference type="NCBIfam" id="NF008068">
    <property type="entry name" value="PRK10803.1"/>
    <property type="match status" value="1"/>
</dbReference>
<dbReference type="RefSeq" id="WP_032748780.1">
    <property type="nucleotide sequence ID" value="NZ_CABGLD010000002.1"/>
</dbReference>
<evidence type="ECO:0000313" key="11">
    <source>
        <dbReference type="Proteomes" id="UP000255050"/>
    </source>
</evidence>